<dbReference type="Pfam" id="PF00013">
    <property type="entry name" value="KH_1"/>
    <property type="match status" value="1"/>
</dbReference>
<protein>
    <recommendedName>
        <fullName evidence="2">K Homology domain-containing protein</fullName>
    </recommendedName>
</protein>
<evidence type="ECO:0000259" key="2">
    <source>
        <dbReference type="SMART" id="SM00322"/>
    </source>
</evidence>
<comment type="caution">
    <text evidence="3">The sequence shown here is derived from an EMBL/GenBank/DDBJ whole genome shotgun (WGS) entry which is preliminary data.</text>
</comment>
<evidence type="ECO:0000313" key="3">
    <source>
        <dbReference type="EMBL" id="GET03448.1"/>
    </source>
</evidence>
<gene>
    <name evidence="3" type="ORF">RCL2_002978900</name>
</gene>
<dbReference type="SUPFAM" id="SSF54791">
    <property type="entry name" value="Eukaryotic type KH-domain (KH-domain type I)"/>
    <property type="match status" value="1"/>
</dbReference>
<accession>A0A8H3R5A7</accession>
<name>A0A8H3R5A7_9GLOM</name>
<dbReference type="GO" id="GO:0003723">
    <property type="term" value="F:RNA binding"/>
    <property type="evidence" value="ECO:0007669"/>
    <property type="project" value="UniProtKB-UniRule"/>
</dbReference>
<sequence>MVILIATKDTHSQLLNKYRSDEASLFTIYGNSNYNKDIFKIPKGKSGYIIGPSFSNLNRIKASSGANIQINGRRNQPCQAIITGTTEQRKEAIKLLQESLLRSNSFSPTIGFILLDEQNDNFGSKLLLFNKIPNSDNYNDFKYNDLHKTYNKYTLEIIPSTMTLQLPSPSSSPPSSPKHNNLSISGISGKLYSFNTTSKLDCCLNEIVEQITSKNFSRKTLKDNEFRLKINFGVELFTKIDQTIINLSDWHELKRGHKGITTAFRHDISFFNERKIEKLKRNFSFKEINMDNEDEYKESCYITVLYKEKDKKNKFKLKWNANEGCWKITKLTENISRQAIIDIVSGRNELPDLRFLLKSQKRSTSINEKYCNIINNLQKSRNFLKRTKFINNNKENLFNNNDKMYFRQDDFNGIFNCTGVRQSIIKKHLINDKYQLDFISTLQDEDGVVTLEDTVNLINLSWISSPECESIATMNPNNPKFINSIFETINYARKISRII</sequence>
<dbReference type="PROSITE" id="PS50084">
    <property type="entry name" value="KH_TYPE_1"/>
    <property type="match status" value="1"/>
</dbReference>
<evidence type="ECO:0000313" key="4">
    <source>
        <dbReference type="Proteomes" id="UP000615446"/>
    </source>
</evidence>
<proteinExistence type="predicted"/>
<organism evidence="3 4">
    <name type="scientific">Rhizophagus clarus</name>
    <dbReference type="NCBI Taxonomy" id="94130"/>
    <lineage>
        <taxon>Eukaryota</taxon>
        <taxon>Fungi</taxon>
        <taxon>Fungi incertae sedis</taxon>
        <taxon>Mucoromycota</taxon>
        <taxon>Glomeromycotina</taxon>
        <taxon>Glomeromycetes</taxon>
        <taxon>Glomerales</taxon>
        <taxon>Glomeraceae</taxon>
        <taxon>Rhizophagus</taxon>
    </lineage>
</organism>
<feature type="domain" description="K Homology" evidence="2">
    <location>
        <begin position="33"/>
        <end position="101"/>
    </location>
</feature>
<dbReference type="AlphaFoldDB" id="A0A8H3R5A7"/>
<dbReference type="Proteomes" id="UP000615446">
    <property type="component" value="Unassembled WGS sequence"/>
</dbReference>
<dbReference type="InterPro" id="IPR004087">
    <property type="entry name" value="KH_dom"/>
</dbReference>
<dbReference type="SMART" id="SM00322">
    <property type="entry name" value="KH"/>
    <property type="match status" value="1"/>
</dbReference>
<dbReference type="InterPro" id="IPR004088">
    <property type="entry name" value="KH_dom_type_1"/>
</dbReference>
<dbReference type="EMBL" id="BLAL01000324">
    <property type="protein sequence ID" value="GET03448.1"/>
    <property type="molecule type" value="Genomic_DNA"/>
</dbReference>
<reference evidence="3" key="1">
    <citation type="submission" date="2019-10" db="EMBL/GenBank/DDBJ databases">
        <title>Conservation and host-specific expression of non-tandemly repeated heterogenous ribosome RNA gene in arbuscular mycorrhizal fungi.</title>
        <authorList>
            <person name="Maeda T."/>
            <person name="Kobayashi Y."/>
            <person name="Nakagawa T."/>
            <person name="Ezawa T."/>
            <person name="Yamaguchi K."/>
            <person name="Bino T."/>
            <person name="Nishimoto Y."/>
            <person name="Shigenobu S."/>
            <person name="Kawaguchi M."/>
        </authorList>
    </citation>
    <scope>NUCLEOTIDE SEQUENCE</scope>
    <source>
        <strain evidence="3">HR1</strain>
    </source>
</reference>
<evidence type="ECO:0000256" key="1">
    <source>
        <dbReference type="PROSITE-ProRule" id="PRU00117"/>
    </source>
</evidence>
<dbReference type="InterPro" id="IPR036612">
    <property type="entry name" value="KH_dom_type_1_sf"/>
</dbReference>
<dbReference type="Gene3D" id="3.30.1370.10">
    <property type="entry name" value="K Homology domain, type 1"/>
    <property type="match status" value="1"/>
</dbReference>
<keyword evidence="1" id="KW-0694">RNA-binding</keyword>
<dbReference type="CDD" id="cd00105">
    <property type="entry name" value="KH-I"/>
    <property type="match status" value="1"/>
</dbReference>
<dbReference type="OrthoDB" id="442947at2759"/>